<reference evidence="1 2" key="1">
    <citation type="journal article" date="2006" name="Proc. Natl. Acad. Sci. U.S.A.">
        <title>Burkholderia xenovorans LB400 harbors a multi-replicon, 9.73-Mbp genome shaped for versatility.</title>
        <authorList>
            <person name="Chain P.S."/>
            <person name="Denef V.J."/>
            <person name="Konstantinidis K.T."/>
            <person name="Vergez L.M."/>
            <person name="Agullo L."/>
            <person name="Reyes V.L."/>
            <person name="Hauser L."/>
            <person name="Cordova M."/>
            <person name="Gomez L."/>
            <person name="Gonzalez M."/>
            <person name="Land M."/>
            <person name="Lao V."/>
            <person name="Larimer F."/>
            <person name="LiPuma J.J."/>
            <person name="Mahenthiralingam E."/>
            <person name="Malfatti S.A."/>
            <person name="Marx C.J."/>
            <person name="Parnell J.J."/>
            <person name="Ramette A."/>
            <person name="Richardson P."/>
            <person name="Seeger M."/>
            <person name="Smith D."/>
            <person name="Spilker T."/>
            <person name="Sul W.J."/>
            <person name="Tsoi T.V."/>
            <person name="Ulrich L.E."/>
            <person name="Zhulin I.B."/>
            <person name="Tiedje J.M."/>
        </authorList>
    </citation>
    <scope>NUCLEOTIDE SEQUENCE [LARGE SCALE GENOMIC DNA]</scope>
    <source>
        <strain evidence="1 2">LB400</strain>
    </source>
</reference>
<keyword evidence="2" id="KW-1185">Reference proteome</keyword>
<name>Q13XR7_PARXL</name>
<dbReference type="Proteomes" id="UP000001817">
    <property type="component" value="Chromosome 1"/>
</dbReference>
<gene>
    <name evidence="1" type="ORF">Bxe_A1841</name>
</gene>
<evidence type="ECO:0000313" key="2">
    <source>
        <dbReference type="Proteomes" id="UP000001817"/>
    </source>
</evidence>
<sequence length="142" mass="16178">MSRGPLRLNDGRTFRRTFMRLTVHLDTFDRVHPMAFAILWLDKDARKWSREGHLGLELPEWGTLHVDCGNTLVCGPHDTTPVCVLEGLDLNDRDGPFEGETGRAQWCAERGRTLMTGHWHVQCVDNEQVQPEHGLFASDSDL</sequence>
<dbReference type="EMBL" id="CP000270">
    <property type="protein sequence ID" value="ABE31122.1"/>
    <property type="molecule type" value="Genomic_DNA"/>
</dbReference>
<dbReference type="eggNOG" id="ENOG50316N3">
    <property type="taxonomic scope" value="Bacteria"/>
</dbReference>
<protein>
    <recommendedName>
        <fullName evidence="3">DUF3564 domain-containing protein</fullName>
    </recommendedName>
</protein>
<dbReference type="KEGG" id="bxe:Bxe_A1841"/>
<dbReference type="InterPro" id="IPR021947">
    <property type="entry name" value="DUF3564"/>
</dbReference>
<evidence type="ECO:0000313" key="1">
    <source>
        <dbReference type="EMBL" id="ABE31122.1"/>
    </source>
</evidence>
<organism evidence="1 2">
    <name type="scientific">Paraburkholderia xenovorans (strain LB400)</name>
    <dbReference type="NCBI Taxonomy" id="266265"/>
    <lineage>
        <taxon>Bacteria</taxon>
        <taxon>Pseudomonadati</taxon>
        <taxon>Pseudomonadota</taxon>
        <taxon>Betaproteobacteria</taxon>
        <taxon>Burkholderiales</taxon>
        <taxon>Burkholderiaceae</taxon>
        <taxon>Paraburkholderia</taxon>
    </lineage>
</organism>
<evidence type="ECO:0008006" key="3">
    <source>
        <dbReference type="Google" id="ProtNLM"/>
    </source>
</evidence>
<proteinExistence type="predicted"/>
<dbReference type="STRING" id="266265.Bxe_A1841"/>
<dbReference type="Pfam" id="PF12087">
    <property type="entry name" value="DUF3564"/>
    <property type="match status" value="1"/>
</dbReference>
<dbReference type="AlphaFoldDB" id="Q13XR7"/>
<accession>Q13XR7</accession>